<evidence type="ECO:0000313" key="3">
    <source>
        <dbReference type="Proteomes" id="UP000572817"/>
    </source>
</evidence>
<evidence type="ECO:0008006" key="4">
    <source>
        <dbReference type="Google" id="ProtNLM"/>
    </source>
</evidence>
<dbReference type="EMBL" id="WWBZ02000040">
    <property type="protein sequence ID" value="KAF4305358.1"/>
    <property type="molecule type" value="Genomic_DNA"/>
</dbReference>
<gene>
    <name evidence="2" type="ORF">GTA08_BOTSDO06303</name>
    <name evidence="1" type="ORF">GTA08_BOTSDO10196</name>
</gene>
<keyword evidence="3" id="KW-1185">Reference proteome</keyword>
<proteinExistence type="predicted"/>
<organism evidence="2 3">
    <name type="scientific">Botryosphaeria dothidea</name>
    <dbReference type="NCBI Taxonomy" id="55169"/>
    <lineage>
        <taxon>Eukaryota</taxon>
        <taxon>Fungi</taxon>
        <taxon>Dikarya</taxon>
        <taxon>Ascomycota</taxon>
        <taxon>Pezizomycotina</taxon>
        <taxon>Dothideomycetes</taxon>
        <taxon>Dothideomycetes incertae sedis</taxon>
        <taxon>Botryosphaeriales</taxon>
        <taxon>Botryosphaeriaceae</taxon>
        <taxon>Botryosphaeria</taxon>
    </lineage>
</organism>
<reference evidence="2 3" key="1">
    <citation type="submission" date="2020-04" db="EMBL/GenBank/DDBJ databases">
        <title>Genome Assembly and Annotation of Botryosphaeria dothidea sdau 11-99, a Latent Pathogen of Apple Fruit Ring Rot in China.</title>
        <authorList>
            <person name="Yu C."/>
            <person name="Diao Y."/>
            <person name="Lu Q."/>
            <person name="Zhao J."/>
            <person name="Cui S."/>
            <person name="Peng C."/>
            <person name="He B."/>
            <person name="Liu H."/>
        </authorList>
    </citation>
    <scope>NUCLEOTIDE SEQUENCE [LARGE SCALE GENOMIC DNA]</scope>
    <source>
        <strain evidence="3">sdau11-99</strain>
        <strain evidence="2">Sdau11-99</strain>
    </source>
</reference>
<comment type="caution">
    <text evidence="2">The sequence shown here is derived from an EMBL/GenBank/DDBJ whole genome shotgun (WGS) entry which is preliminary data.</text>
</comment>
<dbReference type="Proteomes" id="UP000572817">
    <property type="component" value="Unassembled WGS sequence"/>
</dbReference>
<sequence>MPTSTQQQSNASPEPVAPTSRALSFFSLPPELRLEIYEFVVFSAADDLQPVPCSHRRMRPRQPSPVNVDMARLVSRRFGDEFAIVYYKRNTITLSLAMTDVAAIRCNRGVVSGGPFPLRTDYGLIRKLDLCIYLNESHPTLCQWCYWLLAKSGTARPLFQNLPEGDGRENYAQPSVSLPSLRDLQVRFISAGEVGHYSAQESQINQVIKTFAQALPCQATMTTLFFTGQGARNPEAERLFILGCKTSEVQRILERPLWFQCDPPMKYEGRVQRWIDQDLPYNEVARMALRTQRERLHRKPDHRTLAFEERDRLFRRRQGRNFEVVALEVLGREILGDRGEPGLRLQKKFLKAREEGMATRGNAA</sequence>
<dbReference type="EMBL" id="WWBZ02000073">
    <property type="protein sequence ID" value="KAF4301815.1"/>
    <property type="molecule type" value="Genomic_DNA"/>
</dbReference>
<evidence type="ECO:0000313" key="1">
    <source>
        <dbReference type="EMBL" id="KAF4301815.1"/>
    </source>
</evidence>
<dbReference type="AlphaFoldDB" id="A0A8H4IUG5"/>
<evidence type="ECO:0000313" key="2">
    <source>
        <dbReference type="EMBL" id="KAF4305358.1"/>
    </source>
</evidence>
<protein>
    <recommendedName>
        <fullName evidence="4">F-box domain-containing protein</fullName>
    </recommendedName>
</protein>
<accession>A0A8H4IUG5</accession>
<name>A0A8H4IUG5_9PEZI</name>